<name>A0A0H3DLL3_MYCPB</name>
<dbReference type="Pfam" id="PF03838">
    <property type="entry name" value="RecU"/>
    <property type="match status" value="1"/>
</dbReference>
<keyword evidence="3 13" id="KW-0540">Nuclease</keyword>
<evidence type="ECO:0000256" key="3">
    <source>
        <dbReference type="ARBA" id="ARBA00022722"/>
    </source>
</evidence>
<dbReference type="InterPro" id="IPR011335">
    <property type="entry name" value="Restrct_endonuc-II-like"/>
</dbReference>
<feature type="binding site" evidence="13">
    <location>
        <position position="91"/>
    </location>
    <ligand>
        <name>Mg(2+)</name>
        <dbReference type="ChEBI" id="CHEBI:18420"/>
    </ligand>
</feature>
<accession>A0A0H3DLL3</accession>
<evidence type="ECO:0000256" key="10">
    <source>
        <dbReference type="ARBA" id="ARBA00023204"/>
    </source>
</evidence>
<evidence type="ECO:0000256" key="11">
    <source>
        <dbReference type="ARBA" id="ARBA00023447"/>
    </source>
</evidence>
<evidence type="ECO:0000256" key="1">
    <source>
        <dbReference type="ARBA" id="ARBA00004496"/>
    </source>
</evidence>
<dbReference type="Proteomes" id="UP000007756">
    <property type="component" value="Chromosome"/>
</dbReference>
<protein>
    <recommendedName>
        <fullName evidence="12 13">Holliday junction resolvase RecU</fullName>
        <ecNumber evidence="13">3.1.21.10</ecNumber>
    </recommendedName>
    <alternativeName>
        <fullName evidence="13">Recombination protein U homolog</fullName>
    </alternativeName>
</protein>
<dbReference type="CDD" id="cd22354">
    <property type="entry name" value="RecU-like"/>
    <property type="match status" value="1"/>
</dbReference>
<dbReference type="NCBIfam" id="TIGR00648">
    <property type="entry name" value="recU"/>
    <property type="match status" value="1"/>
</dbReference>
<dbReference type="KEGG" id="mpj:MPNE_0626"/>
<evidence type="ECO:0000256" key="8">
    <source>
        <dbReference type="ARBA" id="ARBA00022842"/>
    </source>
</evidence>
<evidence type="ECO:0000256" key="2">
    <source>
        <dbReference type="ARBA" id="ARBA00022490"/>
    </source>
</evidence>
<keyword evidence="9 13" id="KW-0233">DNA recombination</keyword>
<sequence length="172" mass="19906">MISANRGMFLETIVNQTIVRLGDHPDIWLEKRYLPIQPTAFKETRVQGALTAQKKSKTDYYGVYKGEIYFDFETKQTNKSNFALAQLAEHQLKHLKRINEIGGISFLLIYFQVQDLLYALHTKDLLQMIEAQKGKSKTIKRDLIDQKAQKINLIYPGVIDLIDVIENFIKDS</sequence>
<comment type="catalytic activity">
    <reaction evidence="13">
        <text>Endonucleolytic cleavage at a junction such as a reciprocal single-stranded crossover between two homologous DNA duplexes (Holliday junction).</text>
        <dbReference type="EC" id="3.1.21.10"/>
    </reaction>
</comment>
<evidence type="ECO:0000256" key="6">
    <source>
        <dbReference type="ARBA" id="ARBA00022763"/>
    </source>
</evidence>
<evidence type="ECO:0000313" key="14">
    <source>
        <dbReference type="EMBL" id="ADK87176.1"/>
    </source>
</evidence>
<dbReference type="eggNOG" id="COG3331">
    <property type="taxonomic scope" value="Bacteria"/>
</dbReference>
<dbReference type="PaxDb" id="722438-MPNE_0626"/>
<dbReference type="GO" id="GO:0000287">
    <property type="term" value="F:magnesium ion binding"/>
    <property type="evidence" value="ECO:0007669"/>
    <property type="project" value="UniProtKB-UniRule"/>
</dbReference>
<dbReference type="InterPro" id="IPR004612">
    <property type="entry name" value="Resolv_RecU"/>
</dbReference>
<dbReference type="InterPro" id="IPR011856">
    <property type="entry name" value="tRNA_endonuc-like_dom_sf"/>
</dbReference>
<dbReference type="EMBL" id="CP002077">
    <property type="protein sequence ID" value="ADK87176.1"/>
    <property type="molecule type" value="Genomic_DNA"/>
</dbReference>
<dbReference type="GO" id="GO:0006310">
    <property type="term" value="P:DNA recombination"/>
    <property type="evidence" value="ECO:0007669"/>
    <property type="project" value="UniProtKB-UniRule"/>
</dbReference>
<dbReference type="PATRIC" id="fig|722438.3.peg.601"/>
<dbReference type="EC" id="3.1.21.10" evidence="13"/>
<keyword evidence="2 13" id="KW-0963">Cytoplasm</keyword>
<dbReference type="GO" id="GO:0003676">
    <property type="term" value="F:nucleic acid binding"/>
    <property type="evidence" value="ECO:0007669"/>
    <property type="project" value="InterPro"/>
</dbReference>
<dbReference type="GO" id="GO:0007059">
    <property type="term" value="P:chromosome segregation"/>
    <property type="evidence" value="ECO:0007669"/>
    <property type="project" value="UniProtKB-UniRule"/>
</dbReference>
<comment type="cofactor">
    <cofactor evidence="13">
        <name>Mg(2+)</name>
        <dbReference type="ChEBI" id="CHEBI:18420"/>
    </cofactor>
    <text evidence="13">Binds 1 Mg(2+) ion per subunit.</text>
</comment>
<dbReference type="AlphaFoldDB" id="A0A0H3DLL3"/>
<evidence type="ECO:0000256" key="9">
    <source>
        <dbReference type="ARBA" id="ARBA00023172"/>
    </source>
</evidence>
<keyword evidence="5 13" id="KW-0255">Endonuclease</keyword>
<keyword evidence="10 13" id="KW-0234">DNA repair</keyword>
<comment type="subcellular location">
    <subcellularLocation>
        <location evidence="1 13">Cytoplasm</location>
    </subcellularLocation>
</comment>
<comment type="function">
    <text evidence="13">Endonuclease that resolves Holliday junction intermediates in genetic recombination. Cleaves mobile four-strand junctions by introducing symmetrical nicks in paired strands. Promotes annealing of linear ssDNA with homologous dsDNA. Required for DNA repair, homologous recombination and chromosome segregation.</text>
</comment>
<dbReference type="STRING" id="722438.F539_03000"/>
<dbReference type="Gene3D" id="3.40.1350.10">
    <property type="match status" value="1"/>
</dbReference>
<keyword evidence="4 13" id="KW-0479">Metal-binding</keyword>
<evidence type="ECO:0000256" key="7">
    <source>
        <dbReference type="ARBA" id="ARBA00022801"/>
    </source>
</evidence>
<organism evidence="14 15">
    <name type="scientific">Mycoplasmoides pneumoniae (strain ATCC 15531 / DSM 23978 / CIP 103766 / NBRC 14401 / NCTC 10119 / FH)</name>
    <name type="common">Mycoplasma pneumoniae</name>
    <dbReference type="NCBI Taxonomy" id="722438"/>
    <lineage>
        <taxon>Bacteria</taxon>
        <taxon>Bacillati</taxon>
        <taxon>Mycoplasmatota</taxon>
        <taxon>Mycoplasmoidales</taxon>
        <taxon>Mycoplasmoidaceae</taxon>
        <taxon>Mycoplasmoides</taxon>
    </lineage>
</organism>
<evidence type="ECO:0000256" key="4">
    <source>
        <dbReference type="ARBA" id="ARBA00022723"/>
    </source>
</evidence>
<dbReference type="GO" id="GO:0008821">
    <property type="term" value="F:crossover junction DNA endonuclease activity"/>
    <property type="evidence" value="ECO:0007669"/>
    <property type="project" value="UniProtKB-EC"/>
</dbReference>
<keyword evidence="6 13" id="KW-0227">DNA damage</keyword>
<reference evidence="14 15" key="1">
    <citation type="journal article" date="2010" name="Appl. Environ. Microbiol.">
        <title>Targeted chromosomal knockouts in Mycoplasma pneumoniae.</title>
        <authorList>
            <person name="Krishnakumar R."/>
            <person name="Assad-Garcia N."/>
            <person name="Benders G.A."/>
            <person name="Phan Q."/>
            <person name="Montague M.G."/>
            <person name="Glass J.I."/>
        </authorList>
    </citation>
    <scope>NUCLEOTIDE SEQUENCE [LARGE SCALE GENOMIC DNA]</scope>
    <source>
        <strain evidence="15">ATCC 15531 / DSM 22911 / NBRC 14401 / NCTC 10119 / FH</strain>
    </source>
</reference>
<gene>
    <name evidence="13 14" type="primary">recU</name>
    <name evidence="14" type="ordered locus">MPNE_0626</name>
</gene>
<keyword evidence="7 13" id="KW-0378">Hydrolase</keyword>
<dbReference type="SUPFAM" id="SSF52980">
    <property type="entry name" value="Restriction endonuclease-like"/>
    <property type="match status" value="1"/>
</dbReference>
<dbReference type="RefSeq" id="WP_010874885.1">
    <property type="nucleotide sequence ID" value="NZ_CP010546.1"/>
</dbReference>
<feature type="site" description="Transition state stabilizer" evidence="13">
    <location>
        <position position="75"/>
    </location>
</feature>
<feature type="binding site" evidence="13">
    <location>
        <position position="59"/>
    </location>
    <ligand>
        <name>Mg(2+)</name>
        <dbReference type="ChEBI" id="CHEBI:18420"/>
    </ligand>
</feature>
<evidence type="ECO:0000256" key="5">
    <source>
        <dbReference type="ARBA" id="ARBA00022759"/>
    </source>
</evidence>
<dbReference type="HOGENOM" id="CLU_096340_2_0_14"/>
<evidence type="ECO:0000313" key="15">
    <source>
        <dbReference type="Proteomes" id="UP000007756"/>
    </source>
</evidence>
<dbReference type="GO" id="GO:0005737">
    <property type="term" value="C:cytoplasm"/>
    <property type="evidence" value="ECO:0007669"/>
    <property type="project" value="UniProtKB-SubCell"/>
</dbReference>
<proteinExistence type="inferred from homology"/>
<dbReference type="GO" id="GO:0006281">
    <property type="term" value="P:DNA repair"/>
    <property type="evidence" value="ECO:0007669"/>
    <property type="project" value="UniProtKB-UniRule"/>
</dbReference>
<keyword evidence="8 13" id="KW-0460">Magnesium</keyword>
<feature type="binding site" evidence="13">
    <location>
        <position position="73"/>
    </location>
    <ligand>
        <name>Mg(2+)</name>
        <dbReference type="ChEBI" id="CHEBI:18420"/>
    </ligand>
</feature>
<comment type="similarity">
    <text evidence="11 13">Belongs to the RecU family.</text>
</comment>
<evidence type="ECO:0000256" key="12">
    <source>
        <dbReference type="ARBA" id="ARBA00029523"/>
    </source>
</evidence>
<dbReference type="HAMAP" id="MF_00130">
    <property type="entry name" value="RecU"/>
    <property type="match status" value="1"/>
</dbReference>
<evidence type="ECO:0000256" key="13">
    <source>
        <dbReference type="HAMAP-Rule" id="MF_00130"/>
    </source>
</evidence>
<comment type="caution">
    <text evidence="13">Lacks conserved residue(s) required for the propagation of feature annotation.</text>
</comment>
<dbReference type="GeneID" id="66608791"/>